<protein>
    <recommendedName>
        <fullName evidence="1">RNA polymerase sigma factor 70 region 4 type 2 domain-containing protein</fullName>
    </recommendedName>
</protein>
<reference evidence="2 3" key="1">
    <citation type="journal article" date="2016" name="Nat. Commun.">
        <title>Thousands of microbial genomes shed light on interconnected biogeochemical processes in an aquifer system.</title>
        <authorList>
            <person name="Anantharaman K."/>
            <person name="Brown C.T."/>
            <person name="Hug L.A."/>
            <person name="Sharon I."/>
            <person name="Castelle C.J."/>
            <person name="Probst A.J."/>
            <person name="Thomas B.C."/>
            <person name="Singh A."/>
            <person name="Wilkins M.J."/>
            <person name="Karaoz U."/>
            <person name="Brodie E.L."/>
            <person name="Williams K.H."/>
            <person name="Hubbard S.S."/>
            <person name="Banfield J.F."/>
        </authorList>
    </citation>
    <scope>NUCLEOTIDE SEQUENCE [LARGE SCALE GENOMIC DNA]</scope>
</reference>
<comment type="caution">
    <text evidence="2">The sequence shown here is derived from an EMBL/GenBank/DDBJ whole genome shotgun (WGS) entry which is preliminary data.</text>
</comment>
<dbReference type="GO" id="GO:0003677">
    <property type="term" value="F:DNA binding"/>
    <property type="evidence" value="ECO:0007669"/>
    <property type="project" value="InterPro"/>
</dbReference>
<dbReference type="STRING" id="1802301.A2664_01790"/>
<feature type="domain" description="RNA polymerase sigma factor 70 region 4 type 2" evidence="1">
    <location>
        <begin position="55"/>
        <end position="102"/>
    </location>
</feature>
<dbReference type="GO" id="GO:0006352">
    <property type="term" value="P:DNA-templated transcription initiation"/>
    <property type="evidence" value="ECO:0007669"/>
    <property type="project" value="InterPro"/>
</dbReference>
<evidence type="ECO:0000259" key="1">
    <source>
        <dbReference type="Pfam" id="PF08281"/>
    </source>
</evidence>
<organism evidence="2 3">
    <name type="scientific">Candidatus Taylorbacteria bacterium RIFCSPHIGHO2_01_FULL_46_22b</name>
    <dbReference type="NCBI Taxonomy" id="1802301"/>
    <lineage>
        <taxon>Bacteria</taxon>
        <taxon>Candidatus Tayloriibacteriota</taxon>
    </lineage>
</organism>
<gene>
    <name evidence="2" type="ORF">A2664_01790</name>
</gene>
<dbReference type="SUPFAM" id="SSF88659">
    <property type="entry name" value="Sigma3 and sigma4 domains of RNA polymerase sigma factors"/>
    <property type="match status" value="1"/>
</dbReference>
<dbReference type="InterPro" id="IPR036388">
    <property type="entry name" value="WH-like_DNA-bd_sf"/>
</dbReference>
<sequence length="117" mass="13604">MKAFLFHVLNHLIIDEYRKRKVSSLEVLLEEGFEPWVDNSERLFNVLDGQAAFLLIELLPPNYKKVTHMRYVQGLSLQEMSLITGQSKNSIAVQLHRGLEKLKLLYTRTQFTTSTPQ</sequence>
<accession>A0A1G2M546</accession>
<dbReference type="Gene3D" id="1.10.10.10">
    <property type="entry name" value="Winged helix-like DNA-binding domain superfamily/Winged helix DNA-binding domain"/>
    <property type="match status" value="1"/>
</dbReference>
<evidence type="ECO:0000313" key="2">
    <source>
        <dbReference type="EMBL" id="OHA18182.1"/>
    </source>
</evidence>
<dbReference type="InterPro" id="IPR013249">
    <property type="entry name" value="RNA_pol_sigma70_r4_t2"/>
</dbReference>
<dbReference type="Pfam" id="PF08281">
    <property type="entry name" value="Sigma70_r4_2"/>
    <property type="match status" value="1"/>
</dbReference>
<dbReference type="InterPro" id="IPR013324">
    <property type="entry name" value="RNA_pol_sigma_r3/r4-like"/>
</dbReference>
<dbReference type="GO" id="GO:0016987">
    <property type="term" value="F:sigma factor activity"/>
    <property type="evidence" value="ECO:0007669"/>
    <property type="project" value="InterPro"/>
</dbReference>
<dbReference type="EMBL" id="MHRF01000007">
    <property type="protein sequence ID" value="OHA18182.1"/>
    <property type="molecule type" value="Genomic_DNA"/>
</dbReference>
<dbReference type="AlphaFoldDB" id="A0A1G2M546"/>
<dbReference type="Proteomes" id="UP000178873">
    <property type="component" value="Unassembled WGS sequence"/>
</dbReference>
<evidence type="ECO:0000313" key="3">
    <source>
        <dbReference type="Proteomes" id="UP000178873"/>
    </source>
</evidence>
<proteinExistence type="predicted"/>
<name>A0A1G2M546_9BACT</name>